<dbReference type="InterPro" id="IPR003777">
    <property type="entry name" value="XdhC_CoxI"/>
</dbReference>
<keyword evidence="4" id="KW-1185">Reference proteome</keyword>
<dbReference type="PANTHER" id="PTHR30388:SF6">
    <property type="entry name" value="XANTHINE DEHYDROGENASE SUBUNIT A-RELATED"/>
    <property type="match status" value="1"/>
</dbReference>
<evidence type="ECO:0000259" key="1">
    <source>
        <dbReference type="Pfam" id="PF02625"/>
    </source>
</evidence>
<evidence type="ECO:0000313" key="3">
    <source>
        <dbReference type="EMBL" id="MBT0664957.1"/>
    </source>
</evidence>
<evidence type="ECO:0000259" key="2">
    <source>
        <dbReference type="Pfam" id="PF13478"/>
    </source>
</evidence>
<protein>
    <submittedName>
        <fullName evidence="3">XdhC family protein</fullName>
    </submittedName>
</protein>
<proteinExistence type="predicted"/>
<organism evidence="3 4">
    <name type="scientific">Geoanaerobacter pelophilus</name>
    <dbReference type="NCBI Taxonomy" id="60036"/>
    <lineage>
        <taxon>Bacteria</taxon>
        <taxon>Pseudomonadati</taxon>
        <taxon>Thermodesulfobacteriota</taxon>
        <taxon>Desulfuromonadia</taxon>
        <taxon>Geobacterales</taxon>
        <taxon>Geobacteraceae</taxon>
        <taxon>Geoanaerobacter</taxon>
    </lineage>
</organism>
<gene>
    <name evidence="3" type="ORF">KI809_11675</name>
</gene>
<dbReference type="EMBL" id="JAHCVJ010000004">
    <property type="protein sequence ID" value="MBT0664957.1"/>
    <property type="molecule type" value="Genomic_DNA"/>
</dbReference>
<dbReference type="Pfam" id="PF02625">
    <property type="entry name" value="XdhC_CoxI"/>
    <property type="match status" value="1"/>
</dbReference>
<dbReference type="PANTHER" id="PTHR30388">
    <property type="entry name" value="ALDEHYDE OXIDOREDUCTASE MOLYBDENUM COFACTOR ASSEMBLY PROTEIN"/>
    <property type="match status" value="1"/>
</dbReference>
<comment type="caution">
    <text evidence="3">The sequence shown here is derived from an EMBL/GenBank/DDBJ whole genome shotgun (WGS) entry which is preliminary data.</text>
</comment>
<accession>A0AAW4LAR3</accession>
<dbReference type="AlphaFoldDB" id="A0AAW4LAR3"/>
<dbReference type="Gene3D" id="3.40.50.720">
    <property type="entry name" value="NAD(P)-binding Rossmann-like Domain"/>
    <property type="match status" value="1"/>
</dbReference>
<name>A0AAW4LAR3_9BACT</name>
<feature type="domain" description="XdhC- CoxI" evidence="1">
    <location>
        <begin position="15"/>
        <end position="79"/>
    </location>
</feature>
<dbReference type="RefSeq" id="WP_214171730.1">
    <property type="nucleotide sequence ID" value="NZ_JAHCVJ010000004.1"/>
</dbReference>
<dbReference type="SUPFAM" id="SSF51735">
    <property type="entry name" value="NAD(P)-binding Rossmann-fold domains"/>
    <property type="match status" value="1"/>
</dbReference>
<dbReference type="InterPro" id="IPR052698">
    <property type="entry name" value="MoCofactor_Util/Proc"/>
</dbReference>
<evidence type="ECO:0000313" key="4">
    <source>
        <dbReference type="Proteomes" id="UP000811899"/>
    </source>
</evidence>
<reference evidence="3 4" key="1">
    <citation type="submission" date="2021-05" db="EMBL/GenBank/DDBJ databases">
        <title>The draft genome of Geobacter pelophilus DSM 12255.</title>
        <authorList>
            <person name="Xu Z."/>
            <person name="Masuda Y."/>
            <person name="Itoh H."/>
            <person name="Senoo K."/>
        </authorList>
    </citation>
    <scope>NUCLEOTIDE SEQUENCE [LARGE SCALE GENOMIC DNA]</scope>
    <source>
        <strain evidence="3 4">DSM 12255</strain>
    </source>
</reference>
<dbReference type="Pfam" id="PF13478">
    <property type="entry name" value="XdhC_C"/>
    <property type="match status" value="1"/>
</dbReference>
<dbReference type="Proteomes" id="UP000811899">
    <property type="component" value="Unassembled WGS sequence"/>
</dbReference>
<sequence length="255" mass="27043">MTDLELYEEMVRLSRRGEPYTLVTVVANSGSSPRKAGAKMLVRSDGSFLGSVGGGRVENESVNAALAALKDETPRTLDFVLTEENGFACGGSMSVFIEPHGRRPLLVLFGAGHIGRAVAALANGCGFRVVVVDERPDCAVTELLPGADEIICATVADAFAHLHPDKESFVVIATPGHVSDFDAVRGCLATEAGFIGLLGSRRKREALLKTLEEEGFDAAQRTRVVTPVGLDIGAQTPEEIAVSIVGQLISIVRRK</sequence>
<dbReference type="InterPro" id="IPR027051">
    <property type="entry name" value="XdhC_Rossmann_dom"/>
</dbReference>
<dbReference type="InterPro" id="IPR036291">
    <property type="entry name" value="NAD(P)-bd_dom_sf"/>
</dbReference>
<feature type="domain" description="XdhC Rossmann" evidence="2">
    <location>
        <begin position="106"/>
        <end position="248"/>
    </location>
</feature>